<organism evidence="1 2">
    <name type="scientific">Kluyveromyces marxianus (strain DMKU3-1042 / BCC 29191 / NBRC 104275)</name>
    <name type="common">Yeast</name>
    <name type="synonym">Candida kefyr</name>
    <dbReference type="NCBI Taxonomy" id="1003335"/>
    <lineage>
        <taxon>Eukaryota</taxon>
        <taxon>Fungi</taxon>
        <taxon>Dikarya</taxon>
        <taxon>Ascomycota</taxon>
        <taxon>Saccharomycotina</taxon>
        <taxon>Saccharomycetes</taxon>
        <taxon>Saccharomycetales</taxon>
        <taxon>Saccharomycetaceae</taxon>
        <taxon>Kluyveromyces</taxon>
    </lineage>
</organism>
<sequence>MTTSLVDDFVHFFNLSLGSTESSQSLLCDLSGSLFTSVSDQFDQSSFVWSQRSDFLNDASDENGSLGSSTLSVRDLWGWGQLVDLLTFV</sequence>
<dbReference type="Proteomes" id="UP000065495">
    <property type="component" value="Chromosome 5"/>
</dbReference>
<evidence type="ECO:0000313" key="1">
    <source>
        <dbReference type="EMBL" id="BAO40978.1"/>
    </source>
</evidence>
<protein>
    <submittedName>
        <fullName evidence="1">Uncharacterized protein YPL250W-A</fullName>
    </submittedName>
</protein>
<dbReference type="KEGG" id="kmx:KLMA_50324"/>
<dbReference type="GeneID" id="34716930"/>
<dbReference type="VEuPathDB" id="FungiDB:KLMA_50324"/>
<name>W0TD55_KLUMD</name>
<dbReference type="RefSeq" id="XP_022676788.1">
    <property type="nucleotide sequence ID" value="XM_022820312.1"/>
</dbReference>
<proteinExistence type="predicted"/>
<dbReference type="AlphaFoldDB" id="W0TD55"/>
<reference evidence="1 2" key="1">
    <citation type="journal article" date="2015" name="Biotechnol. Biofuels">
        <title>Genetic basis of the highly efficient yeast Kluyveromyces marxianus: complete genome sequence and transcriptome analyses.</title>
        <authorList>
            <person name="Lertwattanasakul N."/>
            <person name="Kosaka T."/>
            <person name="Hosoyama A."/>
            <person name="Suzuki Y."/>
            <person name="Rodrussamee N."/>
            <person name="Matsutani M."/>
            <person name="Murata M."/>
            <person name="Fujimoto N."/>
            <person name="Suprayogi"/>
            <person name="Tsuchikane K."/>
            <person name="Limtong S."/>
            <person name="Fujita N."/>
            <person name="Yamada M."/>
        </authorList>
    </citation>
    <scope>NUCLEOTIDE SEQUENCE [LARGE SCALE GENOMIC DNA]</scope>
    <source>
        <strain evidence="2">DMKU3-1042 / BCC 29191 / NBRC 104275</strain>
    </source>
</reference>
<evidence type="ECO:0000313" key="2">
    <source>
        <dbReference type="Proteomes" id="UP000065495"/>
    </source>
</evidence>
<dbReference type="EMBL" id="AP012217">
    <property type="protein sequence ID" value="BAO40978.1"/>
    <property type="molecule type" value="Genomic_DNA"/>
</dbReference>
<gene>
    <name evidence="1" type="ORF">KLMA_50324</name>
</gene>
<accession>W0TD55</accession>